<sequence>MMTCKNVPYGHEQIQSPQHGTVVQLPRLKIAAQKDVTGRDSPRRDSLSSSTGDSGYNSDPDTDRDGDAQFSPLVFGGLEHALYTSLDITSSLPLSPKITGFIVPKPKGEIPVYTAKSPLFKRNKSLQNPLPPPKIEVTSCPTSSPNCEVQSALKTSDTSKGVAPPSVPPDQHKDDASRQENIEQWIDLNLQARPKERNPSIVSFSSSGSCDMYSSNNNSEDEDTGPSNSLAAARGSKLSKATLKTIELILRKIELNLNYAAYIQCLEGPHIRQRPGTTSRSTSRGNTNRSHANNASKRKSRPSDDLLPQPPDDPSDDDENNPNKRRRISVATTASDSDSGPRFACPFYKHDPVRFRTRRTCPGPGWTTVHRMKEHLYRAHGQPVYCPRCFTTFSSSTDLSSHLRADSCPVSEPLPIEGIDLETQNTLKKRSVANRLEEDKWRDAYMLLFPDVDVDDIPSPYYTTHSPTEDSRRFRRMLMDRVRTELLATAERGPNTLVEQRVLRQVASIIQNCESELLSSFQSSSANPSISTPSFSMGPGQNSSSSRRTSHTGLPTSVSEEFTPAALSQARRPIFRSPFDAPSSAPTQPPPNQQIANSQPQSSQPMSPGTFSQPQPHPPPPSSFPPSNIPSVGGPFVLDPEGPGAPPPTGLVEGWEFSSSIDWDTVFAPGVDFSLEESQYGQMHGNRDGVGDREVVVWT</sequence>
<evidence type="ECO:0000313" key="3">
    <source>
        <dbReference type="Proteomes" id="UP001152607"/>
    </source>
</evidence>
<dbReference type="OrthoDB" id="4161727at2759"/>
<feature type="region of interest" description="Disordered" evidence="1">
    <location>
        <begin position="32"/>
        <end position="70"/>
    </location>
</feature>
<comment type="caution">
    <text evidence="2">The sequence shown here is derived from an EMBL/GenBank/DDBJ whole genome shotgun (WGS) entry which is preliminary data.</text>
</comment>
<proteinExistence type="predicted"/>
<dbReference type="AlphaFoldDB" id="A0A9W4U7S2"/>
<name>A0A9W4U7S2_9PLEO</name>
<feature type="region of interest" description="Disordered" evidence="1">
    <location>
        <begin position="192"/>
        <end position="235"/>
    </location>
</feature>
<feature type="compositionally biased region" description="Polar residues" evidence="1">
    <location>
        <begin position="539"/>
        <end position="560"/>
    </location>
</feature>
<accession>A0A9W4U7S2</accession>
<gene>
    <name evidence="2" type="ORF">PDIGIT_LOCUS4071</name>
</gene>
<evidence type="ECO:0000313" key="2">
    <source>
        <dbReference type="EMBL" id="CAI6329079.1"/>
    </source>
</evidence>
<feature type="region of interest" description="Disordered" evidence="1">
    <location>
        <begin position="1"/>
        <end position="20"/>
    </location>
</feature>
<feature type="compositionally biased region" description="Polar residues" evidence="1">
    <location>
        <begin position="139"/>
        <end position="159"/>
    </location>
</feature>
<protein>
    <recommendedName>
        <fullName evidence="4">C2H2-type domain-containing protein</fullName>
    </recommendedName>
</protein>
<feature type="compositionally biased region" description="Low complexity" evidence="1">
    <location>
        <begin position="274"/>
        <end position="290"/>
    </location>
</feature>
<reference evidence="2" key="1">
    <citation type="submission" date="2023-01" db="EMBL/GenBank/DDBJ databases">
        <authorList>
            <person name="Van Ghelder C."/>
            <person name="Rancurel C."/>
        </authorList>
    </citation>
    <scope>NUCLEOTIDE SEQUENCE</scope>
    <source>
        <strain evidence="2">CNCM I-4278</strain>
    </source>
</reference>
<feature type="compositionally biased region" description="Low complexity" evidence="1">
    <location>
        <begin position="523"/>
        <end position="536"/>
    </location>
</feature>
<feature type="compositionally biased region" description="Pro residues" evidence="1">
    <location>
        <begin position="615"/>
        <end position="628"/>
    </location>
</feature>
<feature type="compositionally biased region" description="Basic and acidic residues" evidence="1">
    <location>
        <begin position="36"/>
        <end position="46"/>
    </location>
</feature>
<feature type="compositionally biased region" description="Polar residues" evidence="1">
    <location>
        <begin position="200"/>
        <end position="218"/>
    </location>
</feature>
<evidence type="ECO:0000256" key="1">
    <source>
        <dbReference type="SAM" id="MobiDB-lite"/>
    </source>
</evidence>
<keyword evidence="3" id="KW-1185">Reference proteome</keyword>
<organism evidence="2 3">
    <name type="scientific">Periconia digitata</name>
    <dbReference type="NCBI Taxonomy" id="1303443"/>
    <lineage>
        <taxon>Eukaryota</taxon>
        <taxon>Fungi</taxon>
        <taxon>Dikarya</taxon>
        <taxon>Ascomycota</taxon>
        <taxon>Pezizomycotina</taxon>
        <taxon>Dothideomycetes</taxon>
        <taxon>Pleosporomycetidae</taxon>
        <taxon>Pleosporales</taxon>
        <taxon>Massarineae</taxon>
        <taxon>Periconiaceae</taxon>
        <taxon>Periconia</taxon>
    </lineage>
</organism>
<feature type="region of interest" description="Disordered" evidence="1">
    <location>
        <begin position="271"/>
        <end position="343"/>
    </location>
</feature>
<feature type="region of interest" description="Disordered" evidence="1">
    <location>
        <begin position="523"/>
        <end position="653"/>
    </location>
</feature>
<feature type="compositionally biased region" description="Low complexity" evidence="1">
    <location>
        <begin position="598"/>
        <end position="614"/>
    </location>
</feature>
<feature type="region of interest" description="Disordered" evidence="1">
    <location>
        <begin position="123"/>
        <end position="178"/>
    </location>
</feature>
<dbReference type="Proteomes" id="UP001152607">
    <property type="component" value="Unassembled WGS sequence"/>
</dbReference>
<evidence type="ECO:0008006" key="4">
    <source>
        <dbReference type="Google" id="ProtNLM"/>
    </source>
</evidence>
<dbReference type="EMBL" id="CAOQHR010000002">
    <property type="protein sequence ID" value="CAI6329079.1"/>
    <property type="molecule type" value="Genomic_DNA"/>
</dbReference>
<dbReference type="PANTHER" id="PTHR38166:SF1">
    <property type="entry name" value="C2H2-TYPE DOMAIN-CONTAINING PROTEIN"/>
    <property type="match status" value="1"/>
</dbReference>
<dbReference type="PANTHER" id="PTHR38166">
    <property type="entry name" value="C2H2-TYPE DOMAIN-CONTAINING PROTEIN-RELATED"/>
    <property type="match status" value="1"/>
</dbReference>